<feature type="binding site" evidence="2">
    <location>
        <position position="46"/>
    </location>
    <ligand>
        <name>Mg(2+)</name>
        <dbReference type="ChEBI" id="CHEBI:18420"/>
    </ligand>
</feature>
<feature type="binding site" evidence="2">
    <location>
        <position position="65"/>
    </location>
    <ligand>
        <name>Ni(2+)</name>
        <dbReference type="ChEBI" id="CHEBI:49786"/>
    </ligand>
</feature>
<keyword evidence="2" id="KW-0533">Nickel</keyword>
<dbReference type="InterPro" id="IPR014029">
    <property type="entry name" value="NADH_UbQ_OxRdtase_49kDa_CS"/>
</dbReference>
<dbReference type="AlphaFoldDB" id="A0A2V2N9S4"/>
<proteinExistence type="inferred from homology"/>
<dbReference type="GO" id="GO:0051287">
    <property type="term" value="F:NAD binding"/>
    <property type="evidence" value="ECO:0007669"/>
    <property type="project" value="InterPro"/>
</dbReference>
<dbReference type="Pfam" id="PF00346">
    <property type="entry name" value="Complex1_49kDa"/>
    <property type="match status" value="2"/>
</dbReference>
<keyword evidence="1" id="KW-0560">Oxidoreductase</keyword>
<feature type="binding site" evidence="2">
    <location>
        <position position="356"/>
    </location>
    <ligand>
        <name>Fe cation</name>
        <dbReference type="ChEBI" id="CHEBI:24875"/>
    </ligand>
</feature>
<keyword evidence="6" id="KW-1185">Reference proteome</keyword>
<protein>
    <submittedName>
        <fullName evidence="5">NADH-quinone oxidoreductase subunit D</fullName>
    </submittedName>
</protein>
<comment type="similarity">
    <text evidence="3">Belongs to the complex I 49 kDa subunit family.</text>
</comment>
<dbReference type="InterPro" id="IPR052197">
    <property type="entry name" value="ComplexI_49kDa-like"/>
</dbReference>
<dbReference type="RefSeq" id="WP_109941420.1">
    <property type="nucleotide sequence ID" value="NZ_CP176366.1"/>
</dbReference>
<dbReference type="PANTHER" id="PTHR43485:SF1">
    <property type="entry name" value="FORMATE HYDROGENLYASE SUBUNIT 5-RELATED"/>
    <property type="match status" value="1"/>
</dbReference>
<gene>
    <name evidence="5" type="ORF">DLD82_12275</name>
</gene>
<dbReference type="GeneID" id="97608276"/>
<feature type="domain" description="NADH-quinone oxidoreductase subunit D" evidence="4">
    <location>
        <begin position="287"/>
        <end position="359"/>
    </location>
</feature>
<dbReference type="GO" id="GO:0008901">
    <property type="term" value="F:ferredoxin hydrogenase activity"/>
    <property type="evidence" value="ECO:0007669"/>
    <property type="project" value="InterPro"/>
</dbReference>
<dbReference type="GO" id="GO:0016651">
    <property type="term" value="F:oxidoreductase activity, acting on NAD(P)H"/>
    <property type="evidence" value="ECO:0007669"/>
    <property type="project" value="InterPro"/>
</dbReference>
<dbReference type="OrthoDB" id="43567at2157"/>
<evidence type="ECO:0000256" key="2">
    <source>
        <dbReference type="PIRSR" id="PIRSR601501-1"/>
    </source>
</evidence>
<keyword evidence="3" id="KW-1278">Translocase</keyword>
<evidence type="ECO:0000313" key="6">
    <source>
        <dbReference type="Proteomes" id="UP000245934"/>
    </source>
</evidence>
<dbReference type="PANTHER" id="PTHR43485">
    <property type="entry name" value="HYDROGENASE-4 COMPONENT G"/>
    <property type="match status" value="1"/>
</dbReference>
<evidence type="ECO:0000313" key="5">
    <source>
        <dbReference type="EMBL" id="PWR72361.1"/>
    </source>
</evidence>
<feature type="domain" description="NADH-quinone oxidoreductase subunit D" evidence="4">
    <location>
        <begin position="120"/>
        <end position="282"/>
    </location>
</feature>
<dbReference type="InterPro" id="IPR001501">
    <property type="entry name" value="Ni-dep_hyd_lsu"/>
</dbReference>
<dbReference type="EMBL" id="QGMZ01000027">
    <property type="protein sequence ID" value="PWR72361.1"/>
    <property type="molecule type" value="Genomic_DNA"/>
</dbReference>
<name>A0A2V2N9S4_9EURY</name>
<reference evidence="5 6" key="1">
    <citation type="submission" date="2018-05" db="EMBL/GenBank/DDBJ databases">
        <title>Draft genome of Methanospirillum stamsii Pt1.</title>
        <authorList>
            <person name="Dueholm M.S."/>
            <person name="Nielsen P.H."/>
            <person name="Bakmann L.F."/>
            <person name="Otzen D.E."/>
        </authorList>
    </citation>
    <scope>NUCLEOTIDE SEQUENCE [LARGE SCALE GENOMIC DNA]</scope>
    <source>
        <strain evidence="5 6">Pt1</strain>
    </source>
</reference>
<evidence type="ECO:0000259" key="4">
    <source>
        <dbReference type="Pfam" id="PF00346"/>
    </source>
</evidence>
<dbReference type="PROSITE" id="PS00535">
    <property type="entry name" value="COMPLEX1_49K"/>
    <property type="match status" value="1"/>
</dbReference>
<dbReference type="InterPro" id="IPR029014">
    <property type="entry name" value="NiFe-Hase_large"/>
</dbReference>
<dbReference type="InterPro" id="IPR001135">
    <property type="entry name" value="NADH_Q_OxRdtase_suD"/>
</dbReference>
<dbReference type="InterPro" id="IPR018194">
    <property type="entry name" value="Ni-dep_hyd_lsu_Ni_BS"/>
</dbReference>
<accession>A0A2V2N9S4</accession>
<organism evidence="5 6">
    <name type="scientific">Methanospirillum stamsii</name>
    <dbReference type="NCBI Taxonomy" id="1277351"/>
    <lineage>
        <taxon>Archaea</taxon>
        <taxon>Methanobacteriati</taxon>
        <taxon>Methanobacteriota</taxon>
        <taxon>Stenosarchaea group</taxon>
        <taxon>Methanomicrobia</taxon>
        <taxon>Methanomicrobiales</taxon>
        <taxon>Methanospirillaceae</taxon>
        <taxon>Methanospirillum</taxon>
    </lineage>
</organism>
<feature type="binding site" evidence="2">
    <location>
        <position position="68"/>
    </location>
    <ligand>
        <name>Fe cation</name>
        <dbReference type="ChEBI" id="CHEBI:24875"/>
    </ligand>
</feature>
<evidence type="ECO:0000256" key="1">
    <source>
        <dbReference type="ARBA" id="ARBA00023002"/>
    </source>
</evidence>
<dbReference type="Gene3D" id="1.10.645.10">
    <property type="entry name" value="Cytochrome-c3 Hydrogenase, chain B"/>
    <property type="match status" value="1"/>
</dbReference>
<keyword evidence="2" id="KW-0479">Metal-binding</keyword>
<keyword evidence="2" id="KW-0460">Magnesium</keyword>
<evidence type="ECO:0000256" key="3">
    <source>
        <dbReference type="RuleBase" id="RU003685"/>
    </source>
</evidence>
<dbReference type="GO" id="GO:0016151">
    <property type="term" value="F:nickel cation binding"/>
    <property type="evidence" value="ECO:0007669"/>
    <property type="project" value="InterPro"/>
</dbReference>
<keyword evidence="2" id="KW-0408">Iron</keyword>
<comment type="cofactor">
    <cofactor evidence="2">
        <name>Ni(2+)</name>
        <dbReference type="ChEBI" id="CHEBI:49786"/>
    </cofactor>
</comment>
<dbReference type="PROSITE" id="PS00507">
    <property type="entry name" value="NI_HGENASE_L_1"/>
    <property type="match status" value="1"/>
</dbReference>
<feature type="binding site" evidence="2">
    <location>
        <position position="320"/>
    </location>
    <ligand>
        <name>Mg(2+)</name>
        <dbReference type="ChEBI" id="CHEBI:18420"/>
    </ligand>
</feature>
<sequence length="359" mass="40366">MSKKIIVPFGPQHPVLPEPIHLDLVLEDERVIEAIPSIGYVHRGLEKLVEKRDYKDYVFISERICGICSFIHGATYCQAVEQVMGVEIPRRAEFLRAIWSEYSRMHSHLLWLGCFADSMGYENLFMDCWKVREKILDVLERTTGGRVIQGVNRVGGVSRDMDKEELNRIKSEIPGLRADYVELTRIFDEDLTVQSRTKGIGMLPKDTAWELGAVGPTIRGSGHAVDARMTGYGAYDELDFKPVVRTEGDCHARCMVRTGELFTSLDLIENAIDRIPEGDIIVPVKGNPSGEYYAQTEQPRGEVIHYVKANGKKNLLRHRVRTPTLANVPALVQMLAGCELADVPVIVLTIDPCIGCMER</sequence>
<feature type="binding site" evidence="2">
    <location>
        <position position="68"/>
    </location>
    <ligand>
        <name>Ni(2+)</name>
        <dbReference type="ChEBI" id="CHEBI:49786"/>
    </ligand>
</feature>
<dbReference type="Pfam" id="PF00374">
    <property type="entry name" value="NiFeSe_Hases"/>
    <property type="match status" value="1"/>
</dbReference>
<dbReference type="SUPFAM" id="SSF56762">
    <property type="entry name" value="HydB/Nqo4-like"/>
    <property type="match status" value="1"/>
</dbReference>
<dbReference type="GO" id="GO:0048038">
    <property type="term" value="F:quinone binding"/>
    <property type="evidence" value="ECO:0007669"/>
    <property type="project" value="InterPro"/>
</dbReference>
<comment type="caution">
    <text evidence="5">The sequence shown here is derived from an EMBL/GenBank/DDBJ whole genome shotgun (WGS) entry which is preliminary data.</text>
</comment>
<keyword evidence="3" id="KW-0813">Transport</keyword>
<feature type="binding site" evidence="2">
    <location>
        <position position="353"/>
    </location>
    <ligand>
        <name>Ni(2+)</name>
        <dbReference type="ChEBI" id="CHEBI:49786"/>
    </ligand>
</feature>
<comment type="cofactor">
    <cofactor evidence="2">
        <name>Fe cation</name>
        <dbReference type="ChEBI" id="CHEBI:24875"/>
    </cofactor>
</comment>
<keyword evidence="3" id="KW-0520">NAD</keyword>
<dbReference type="Proteomes" id="UP000245934">
    <property type="component" value="Unassembled WGS sequence"/>
</dbReference>